<dbReference type="AlphaFoldDB" id="A0A7J0FW93"/>
<feature type="region of interest" description="Disordered" evidence="1">
    <location>
        <begin position="37"/>
        <end position="80"/>
    </location>
</feature>
<gene>
    <name evidence="2" type="ORF">Acr_15g0015700</name>
</gene>
<feature type="region of interest" description="Disordered" evidence="1">
    <location>
        <begin position="92"/>
        <end position="136"/>
    </location>
</feature>
<name>A0A7J0FW93_9ERIC</name>
<proteinExistence type="predicted"/>
<accession>A0A7J0FW93</accession>
<evidence type="ECO:0000313" key="2">
    <source>
        <dbReference type="EMBL" id="GFZ02962.1"/>
    </source>
</evidence>
<protein>
    <submittedName>
        <fullName evidence="2">Uncharacterized protein</fullName>
    </submittedName>
</protein>
<feature type="region of interest" description="Disordered" evidence="1">
    <location>
        <begin position="1"/>
        <end position="20"/>
    </location>
</feature>
<dbReference type="Proteomes" id="UP000585474">
    <property type="component" value="Unassembled WGS sequence"/>
</dbReference>
<sequence length="186" mass="20089">MAKGKNKLNKGAQGSVSIKHVEMDGRSIAIMSESGALAAKTASYAGSSERCESDREDFEEEPNSEDDAAAATVTADPPGVRQNALVKTGITQFETSTAGEESKSAGEGKKATGEEKEAGKVQRKNPSFAGLFTGNRMPTEDSKLEFFNQDEEMAIIELEDIQESDFHWERCLIGYFSGKIPREASP</sequence>
<feature type="compositionally biased region" description="Acidic residues" evidence="1">
    <location>
        <begin position="54"/>
        <end position="68"/>
    </location>
</feature>
<feature type="compositionally biased region" description="Basic and acidic residues" evidence="1">
    <location>
        <begin position="100"/>
        <end position="120"/>
    </location>
</feature>
<organism evidence="2 3">
    <name type="scientific">Actinidia rufa</name>
    <dbReference type="NCBI Taxonomy" id="165716"/>
    <lineage>
        <taxon>Eukaryota</taxon>
        <taxon>Viridiplantae</taxon>
        <taxon>Streptophyta</taxon>
        <taxon>Embryophyta</taxon>
        <taxon>Tracheophyta</taxon>
        <taxon>Spermatophyta</taxon>
        <taxon>Magnoliopsida</taxon>
        <taxon>eudicotyledons</taxon>
        <taxon>Gunneridae</taxon>
        <taxon>Pentapetalae</taxon>
        <taxon>asterids</taxon>
        <taxon>Ericales</taxon>
        <taxon>Actinidiaceae</taxon>
        <taxon>Actinidia</taxon>
    </lineage>
</organism>
<reference evidence="2 3" key="1">
    <citation type="submission" date="2019-07" db="EMBL/GenBank/DDBJ databases">
        <title>De Novo Assembly of kiwifruit Actinidia rufa.</title>
        <authorList>
            <person name="Sugita-Konishi S."/>
            <person name="Sato K."/>
            <person name="Mori E."/>
            <person name="Abe Y."/>
            <person name="Kisaki G."/>
            <person name="Hamano K."/>
            <person name="Suezawa K."/>
            <person name="Otani M."/>
            <person name="Fukuda T."/>
            <person name="Manabe T."/>
            <person name="Gomi K."/>
            <person name="Tabuchi M."/>
            <person name="Akimitsu K."/>
            <person name="Kataoka I."/>
        </authorList>
    </citation>
    <scope>NUCLEOTIDE SEQUENCE [LARGE SCALE GENOMIC DNA]</scope>
    <source>
        <strain evidence="3">cv. Fuchu</strain>
    </source>
</reference>
<evidence type="ECO:0000256" key="1">
    <source>
        <dbReference type="SAM" id="MobiDB-lite"/>
    </source>
</evidence>
<dbReference type="EMBL" id="BJWL01000015">
    <property type="protein sequence ID" value="GFZ02962.1"/>
    <property type="molecule type" value="Genomic_DNA"/>
</dbReference>
<comment type="caution">
    <text evidence="2">The sequence shown here is derived from an EMBL/GenBank/DDBJ whole genome shotgun (WGS) entry which is preliminary data.</text>
</comment>
<evidence type="ECO:0000313" key="3">
    <source>
        <dbReference type="Proteomes" id="UP000585474"/>
    </source>
</evidence>
<keyword evidence="3" id="KW-1185">Reference proteome</keyword>